<dbReference type="SMART" id="SM00342">
    <property type="entry name" value="HTH_ARAC"/>
    <property type="match status" value="1"/>
</dbReference>
<dbReference type="SUPFAM" id="SSF46689">
    <property type="entry name" value="Homeodomain-like"/>
    <property type="match status" value="2"/>
</dbReference>
<dbReference type="Pfam" id="PF00072">
    <property type="entry name" value="Response_reg"/>
    <property type="match status" value="1"/>
</dbReference>
<dbReference type="SMART" id="SM00448">
    <property type="entry name" value="REC"/>
    <property type="match status" value="1"/>
</dbReference>
<dbReference type="PANTHER" id="PTHR43280">
    <property type="entry name" value="ARAC-FAMILY TRANSCRIPTIONAL REGULATOR"/>
    <property type="match status" value="1"/>
</dbReference>
<dbReference type="EMBL" id="JACVVD010000002">
    <property type="protein sequence ID" value="MBD0379973.1"/>
    <property type="molecule type" value="Genomic_DNA"/>
</dbReference>
<keyword evidence="4" id="KW-0597">Phosphoprotein</keyword>
<evidence type="ECO:0000256" key="3">
    <source>
        <dbReference type="ARBA" id="ARBA00023163"/>
    </source>
</evidence>
<sequence>MYRLLIADDEALEREGLEWIVHRMMPDTFEVIHAENGRLAIERAEEYRPHIIFMDVNMPGIQGLAALREIKERLPDAKMVMVTAYDYFAYAKEALTLGVKEYIVKPAGREQVVHILQQLIGELDTEKRKRTEQLELRDKVSQLLPLVENELAFVFMVDQVLETGAGQLAEWLDFPLDQGCAVVVAFSEPMRSLDKKKIFDAMRSYAKTHLPPCIVSSLIEQHMAIFIRKSPELHDEVWIKTMTLYGEKLCAMAETQLGITISVGIGSAYNGAEGMRKSYFEAVLASTYFETSLAVCHFHELKQGARGGAALSSANGDPTHRSYVVSALQRIREEREQQTVTVLDKAKRYIMNKFTEDLSLEEVAEFIHLNPHYFSKVFKQQFGETFIDFVTGLRIQKAKELIESGAFSLKEVCFEVGYKDPNYFSRVFKKVTGVTPTEYRVQPK</sequence>
<evidence type="ECO:0000313" key="8">
    <source>
        <dbReference type="Proteomes" id="UP000650466"/>
    </source>
</evidence>
<protein>
    <submittedName>
        <fullName evidence="7">AraC family transcriptional regulator</fullName>
    </submittedName>
</protein>
<keyword evidence="8" id="KW-1185">Reference proteome</keyword>
<organism evidence="7 8">
    <name type="scientific">Paenibacillus sedimenti</name>
    <dbReference type="NCBI Taxonomy" id="2770274"/>
    <lineage>
        <taxon>Bacteria</taxon>
        <taxon>Bacillati</taxon>
        <taxon>Bacillota</taxon>
        <taxon>Bacilli</taxon>
        <taxon>Bacillales</taxon>
        <taxon>Paenibacillaceae</taxon>
        <taxon>Paenibacillus</taxon>
    </lineage>
</organism>
<comment type="caution">
    <text evidence="7">The sequence shown here is derived from an EMBL/GenBank/DDBJ whole genome shotgun (WGS) entry which is preliminary data.</text>
</comment>
<accession>A0A926KPI3</accession>
<reference evidence="7" key="1">
    <citation type="submission" date="2020-09" db="EMBL/GenBank/DDBJ databases">
        <title>Draft Genome Sequence of Paenibacillus sp. WST5.</title>
        <authorList>
            <person name="Bao Z."/>
        </authorList>
    </citation>
    <scope>NUCLEOTIDE SEQUENCE</scope>
    <source>
        <strain evidence="7">WST5</strain>
    </source>
</reference>
<dbReference type="GO" id="GO:0000160">
    <property type="term" value="P:phosphorelay signal transduction system"/>
    <property type="evidence" value="ECO:0007669"/>
    <property type="project" value="InterPro"/>
</dbReference>
<evidence type="ECO:0000259" key="5">
    <source>
        <dbReference type="PROSITE" id="PS01124"/>
    </source>
</evidence>
<gene>
    <name evidence="7" type="ORF">ICC18_07605</name>
</gene>
<dbReference type="PROSITE" id="PS50110">
    <property type="entry name" value="RESPONSE_REGULATORY"/>
    <property type="match status" value="1"/>
</dbReference>
<evidence type="ECO:0000313" key="7">
    <source>
        <dbReference type="EMBL" id="MBD0379973.1"/>
    </source>
</evidence>
<dbReference type="InterPro" id="IPR018060">
    <property type="entry name" value="HTH_AraC"/>
</dbReference>
<dbReference type="Gene3D" id="1.10.10.60">
    <property type="entry name" value="Homeodomain-like"/>
    <property type="match status" value="2"/>
</dbReference>
<dbReference type="RefSeq" id="WP_188173749.1">
    <property type="nucleotide sequence ID" value="NZ_JACVVD010000002.1"/>
</dbReference>
<dbReference type="InterPro" id="IPR018062">
    <property type="entry name" value="HTH_AraC-typ_CS"/>
</dbReference>
<proteinExistence type="predicted"/>
<dbReference type="PANTHER" id="PTHR43280:SF2">
    <property type="entry name" value="HTH-TYPE TRANSCRIPTIONAL REGULATOR EXSA"/>
    <property type="match status" value="1"/>
</dbReference>
<dbReference type="Gene3D" id="3.40.50.2300">
    <property type="match status" value="1"/>
</dbReference>
<evidence type="ECO:0000256" key="1">
    <source>
        <dbReference type="ARBA" id="ARBA00023015"/>
    </source>
</evidence>
<dbReference type="Proteomes" id="UP000650466">
    <property type="component" value="Unassembled WGS sequence"/>
</dbReference>
<keyword evidence="1" id="KW-0805">Transcription regulation</keyword>
<dbReference type="Pfam" id="PF12833">
    <property type="entry name" value="HTH_18"/>
    <property type="match status" value="1"/>
</dbReference>
<dbReference type="InterPro" id="IPR009057">
    <property type="entry name" value="Homeodomain-like_sf"/>
</dbReference>
<dbReference type="Pfam" id="PF17853">
    <property type="entry name" value="GGDEF_2"/>
    <property type="match status" value="1"/>
</dbReference>
<dbReference type="InterPro" id="IPR001789">
    <property type="entry name" value="Sig_transdc_resp-reg_receiver"/>
</dbReference>
<dbReference type="GO" id="GO:0043565">
    <property type="term" value="F:sequence-specific DNA binding"/>
    <property type="evidence" value="ECO:0007669"/>
    <property type="project" value="InterPro"/>
</dbReference>
<keyword evidence="3" id="KW-0804">Transcription</keyword>
<evidence type="ECO:0000259" key="6">
    <source>
        <dbReference type="PROSITE" id="PS50110"/>
    </source>
</evidence>
<dbReference type="PROSITE" id="PS00041">
    <property type="entry name" value="HTH_ARAC_FAMILY_1"/>
    <property type="match status" value="1"/>
</dbReference>
<dbReference type="InterPro" id="IPR041522">
    <property type="entry name" value="CdaR_GGDEF"/>
</dbReference>
<feature type="modified residue" description="4-aspartylphosphate" evidence="4">
    <location>
        <position position="55"/>
    </location>
</feature>
<evidence type="ECO:0000256" key="2">
    <source>
        <dbReference type="ARBA" id="ARBA00023125"/>
    </source>
</evidence>
<dbReference type="SUPFAM" id="SSF52172">
    <property type="entry name" value="CheY-like"/>
    <property type="match status" value="1"/>
</dbReference>
<feature type="domain" description="HTH araC/xylS-type" evidence="5">
    <location>
        <begin position="344"/>
        <end position="442"/>
    </location>
</feature>
<dbReference type="AlphaFoldDB" id="A0A926KPI3"/>
<dbReference type="CDD" id="cd17536">
    <property type="entry name" value="REC_YesN-like"/>
    <property type="match status" value="1"/>
</dbReference>
<keyword evidence="2" id="KW-0238">DNA-binding</keyword>
<dbReference type="InterPro" id="IPR020449">
    <property type="entry name" value="Tscrpt_reg_AraC-type_HTH"/>
</dbReference>
<dbReference type="InterPro" id="IPR011006">
    <property type="entry name" value="CheY-like_superfamily"/>
</dbReference>
<dbReference type="GO" id="GO:0003700">
    <property type="term" value="F:DNA-binding transcription factor activity"/>
    <property type="evidence" value="ECO:0007669"/>
    <property type="project" value="InterPro"/>
</dbReference>
<evidence type="ECO:0000256" key="4">
    <source>
        <dbReference type="PROSITE-ProRule" id="PRU00169"/>
    </source>
</evidence>
<dbReference type="PRINTS" id="PR00032">
    <property type="entry name" value="HTHARAC"/>
</dbReference>
<dbReference type="PROSITE" id="PS01124">
    <property type="entry name" value="HTH_ARAC_FAMILY_2"/>
    <property type="match status" value="1"/>
</dbReference>
<name>A0A926KPI3_9BACL</name>
<feature type="domain" description="Response regulatory" evidence="6">
    <location>
        <begin position="3"/>
        <end position="120"/>
    </location>
</feature>